<comment type="caution">
    <text evidence="7">The sequence shown here is derived from an EMBL/GenBank/DDBJ whole genome shotgun (WGS) entry which is preliminary data.</text>
</comment>
<evidence type="ECO:0000256" key="4">
    <source>
        <dbReference type="ARBA" id="ARBA00022840"/>
    </source>
</evidence>
<keyword evidence="3" id="KW-0547">Nucleotide-binding</keyword>
<keyword evidence="4" id="KW-0067">ATP-binding</keyword>
<evidence type="ECO:0000313" key="7">
    <source>
        <dbReference type="EMBL" id="NEN22977.1"/>
    </source>
</evidence>
<dbReference type="SUPFAM" id="SSF53244">
    <property type="entry name" value="MurD-like peptide ligases, peptide-binding domain"/>
    <property type="match status" value="1"/>
</dbReference>
<keyword evidence="8" id="KW-1185">Reference proteome</keyword>
<dbReference type="Proteomes" id="UP000486602">
    <property type="component" value="Unassembled WGS sequence"/>
</dbReference>
<protein>
    <recommendedName>
        <fullName evidence="6">Mur ligase C-terminal domain-containing protein</fullName>
    </recommendedName>
</protein>
<dbReference type="Gene3D" id="3.90.190.20">
    <property type="entry name" value="Mur ligase, C-terminal domain"/>
    <property type="match status" value="1"/>
</dbReference>
<dbReference type="PANTHER" id="PTHR43692:SF1">
    <property type="entry name" value="UDP-N-ACETYLMURAMOYLALANINE--D-GLUTAMATE LIGASE"/>
    <property type="match status" value="1"/>
</dbReference>
<reference evidence="7 8" key="1">
    <citation type="submission" date="2020-02" db="EMBL/GenBank/DDBJ databases">
        <title>Out from the shadows clarifying the taxonomy of the family Cryomorphaceae and related taxa by utilizing the GTDB taxonomic framework.</title>
        <authorList>
            <person name="Bowman J.P."/>
        </authorList>
    </citation>
    <scope>NUCLEOTIDE SEQUENCE [LARGE SCALE GENOMIC DNA]</scope>
    <source>
        <strain evidence="7 8">QSSC 1-22</strain>
    </source>
</reference>
<dbReference type="EMBL" id="JAAGVY010000007">
    <property type="protein sequence ID" value="NEN22977.1"/>
    <property type="molecule type" value="Genomic_DNA"/>
</dbReference>
<evidence type="ECO:0000256" key="5">
    <source>
        <dbReference type="SAM" id="MobiDB-lite"/>
    </source>
</evidence>
<dbReference type="AlphaFoldDB" id="A0A7K3WMV4"/>
<dbReference type="RefSeq" id="WP_163283739.1">
    <property type="nucleotide sequence ID" value="NZ_JAAGVY010000007.1"/>
</dbReference>
<dbReference type="InterPro" id="IPR036615">
    <property type="entry name" value="Mur_ligase_C_dom_sf"/>
</dbReference>
<sequence length="173" mass="19652">MKGKKSYTIHKSKKSQTDKTLSASDNLRRNLERTTYRVDSVVIVKDVEFVCDSRSADLLSTRDSFKFLEKPIIWISGKAKHERDYSLIEAYLNNKIKGVVIYGVNGEETSAVLNKFVKGVKVKETLVEAVNAAYKMAEKGDVVLYSPSCAVKDEYLNYVDRGLEFIRIVKDLK</sequence>
<dbReference type="GO" id="GO:0008360">
    <property type="term" value="P:regulation of cell shape"/>
    <property type="evidence" value="ECO:0007669"/>
    <property type="project" value="InterPro"/>
</dbReference>
<dbReference type="InterPro" id="IPR005762">
    <property type="entry name" value="MurD"/>
</dbReference>
<gene>
    <name evidence="7" type="ORF">G3O08_05620</name>
</gene>
<evidence type="ECO:0000256" key="3">
    <source>
        <dbReference type="ARBA" id="ARBA00022741"/>
    </source>
</evidence>
<dbReference type="Pfam" id="PF02875">
    <property type="entry name" value="Mur_ligase_C"/>
    <property type="match status" value="1"/>
</dbReference>
<evidence type="ECO:0000256" key="1">
    <source>
        <dbReference type="ARBA" id="ARBA00022490"/>
    </source>
</evidence>
<dbReference type="InterPro" id="IPR004101">
    <property type="entry name" value="Mur_ligase_C"/>
</dbReference>
<dbReference type="PANTHER" id="PTHR43692">
    <property type="entry name" value="UDP-N-ACETYLMURAMOYLALANINE--D-GLUTAMATE LIGASE"/>
    <property type="match status" value="1"/>
</dbReference>
<evidence type="ECO:0000313" key="8">
    <source>
        <dbReference type="Proteomes" id="UP000486602"/>
    </source>
</evidence>
<dbReference type="GO" id="GO:0051301">
    <property type="term" value="P:cell division"/>
    <property type="evidence" value="ECO:0007669"/>
    <property type="project" value="InterPro"/>
</dbReference>
<evidence type="ECO:0000259" key="6">
    <source>
        <dbReference type="Pfam" id="PF02875"/>
    </source>
</evidence>
<accession>A0A7K3WMV4</accession>
<dbReference type="GO" id="GO:0005737">
    <property type="term" value="C:cytoplasm"/>
    <property type="evidence" value="ECO:0007669"/>
    <property type="project" value="InterPro"/>
</dbReference>
<feature type="compositionally biased region" description="Basic residues" evidence="5">
    <location>
        <begin position="1"/>
        <end position="14"/>
    </location>
</feature>
<name>A0A7K3WMV4_9FLAO</name>
<keyword evidence="1" id="KW-0963">Cytoplasm</keyword>
<dbReference type="GO" id="GO:0008764">
    <property type="term" value="F:UDP-N-acetylmuramoylalanine-D-glutamate ligase activity"/>
    <property type="evidence" value="ECO:0007669"/>
    <property type="project" value="InterPro"/>
</dbReference>
<keyword evidence="2" id="KW-0436">Ligase</keyword>
<proteinExistence type="predicted"/>
<organism evidence="7 8">
    <name type="scientific">Cryomorpha ignava</name>
    <dbReference type="NCBI Taxonomy" id="101383"/>
    <lineage>
        <taxon>Bacteria</taxon>
        <taxon>Pseudomonadati</taxon>
        <taxon>Bacteroidota</taxon>
        <taxon>Flavobacteriia</taxon>
        <taxon>Flavobacteriales</taxon>
        <taxon>Cryomorphaceae</taxon>
        <taxon>Cryomorpha</taxon>
    </lineage>
</organism>
<feature type="domain" description="Mur ligase C-terminal" evidence="6">
    <location>
        <begin position="52"/>
        <end position="149"/>
    </location>
</feature>
<evidence type="ECO:0000256" key="2">
    <source>
        <dbReference type="ARBA" id="ARBA00022598"/>
    </source>
</evidence>
<feature type="region of interest" description="Disordered" evidence="5">
    <location>
        <begin position="1"/>
        <end position="23"/>
    </location>
</feature>
<dbReference type="GO" id="GO:0005524">
    <property type="term" value="F:ATP binding"/>
    <property type="evidence" value="ECO:0007669"/>
    <property type="project" value="UniProtKB-KW"/>
</dbReference>